<evidence type="ECO:0000256" key="1">
    <source>
        <dbReference type="SAM" id="Phobius"/>
    </source>
</evidence>
<dbReference type="RefSeq" id="WP_165140487.1">
    <property type="nucleotide sequence ID" value="NZ_JAALLT010000002.1"/>
</dbReference>
<accession>A0A6M1SMM1</accession>
<protein>
    <submittedName>
        <fullName evidence="3">DUF2914 domain-containing protein</fullName>
    </submittedName>
</protein>
<keyword evidence="4" id="KW-1185">Reference proteome</keyword>
<keyword evidence="1" id="KW-0812">Transmembrane</keyword>
<feature type="transmembrane region" description="Helical" evidence="1">
    <location>
        <begin position="195"/>
        <end position="214"/>
    </location>
</feature>
<feature type="transmembrane region" description="Helical" evidence="1">
    <location>
        <begin position="15"/>
        <end position="32"/>
    </location>
</feature>
<dbReference type="InterPro" id="IPR022606">
    <property type="entry name" value="DUF2914"/>
</dbReference>
<dbReference type="Proteomes" id="UP000473278">
    <property type="component" value="Unassembled WGS sequence"/>
</dbReference>
<evidence type="ECO:0000259" key="2">
    <source>
        <dbReference type="Pfam" id="PF11141"/>
    </source>
</evidence>
<feature type="transmembrane region" description="Helical" evidence="1">
    <location>
        <begin position="159"/>
        <end position="180"/>
    </location>
</feature>
<sequence>MFLAIKTFLEEHKKYVPVIFFMGGFIWDSLTLGRIDGWYSNTVLFVYLVSLTLLLYVFNLAKDGYWEDTFLEPYLEYAPYAIQFFLGGLSSAYVIFFFQSVSFTKTLVFFAILLLLLLGNEFLKHRISNKYLQFGAYFFVTFTFFIFFLPILFGAMNTFLFILSGLAGLSVTVYLLKLIYHKSPSTRKDVNKKKLFSLIFGIYLFMNGCYYFNLIPPVPLSLQRGLVAYDVSKSGNTFEVTYEQSRFPKFWKSFHPTFYYSDSDSVFIYTSIFAPTDLSQTVQHRWKWYDPEKDQWNITDTINYEVTGGREGGYRGYTFKRNIWPGSWVVDVTTANGLVLGAIEFNIVPDSTKNASRLSTRIFR</sequence>
<keyword evidence="1" id="KW-0472">Membrane</keyword>
<feature type="transmembrane region" description="Helical" evidence="1">
    <location>
        <begin position="135"/>
        <end position="153"/>
    </location>
</feature>
<feature type="domain" description="DUF2914" evidence="2">
    <location>
        <begin position="280"/>
        <end position="347"/>
    </location>
</feature>
<reference evidence="3 4" key="1">
    <citation type="submission" date="2020-02" db="EMBL/GenBank/DDBJ databases">
        <title>Balneolaceae bacterium YR4-1, complete genome.</title>
        <authorList>
            <person name="Li Y."/>
            <person name="Wu S."/>
        </authorList>
    </citation>
    <scope>NUCLEOTIDE SEQUENCE [LARGE SCALE GENOMIC DNA]</scope>
    <source>
        <strain evidence="3 4">YR4-1</strain>
    </source>
</reference>
<feature type="transmembrane region" description="Helical" evidence="1">
    <location>
        <begin position="107"/>
        <end position="123"/>
    </location>
</feature>
<keyword evidence="1" id="KW-1133">Transmembrane helix</keyword>
<organism evidence="3 4">
    <name type="scientific">Halalkalibaculum roseum</name>
    <dbReference type="NCBI Taxonomy" id="2709311"/>
    <lineage>
        <taxon>Bacteria</taxon>
        <taxon>Pseudomonadati</taxon>
        <taxon>Balneolota</taxon>
        <taxon>Balneolia</taxon>
        <taxon>Balneolales</taxon>
        <taxon>Balneolaceae</taxon>
        <taxon>Halalkalibaculum</taxon>
    </lineage>
</organism>
<name>A0A6M1SMM1_9BACT</name>
<dbReference type="AlphaFoldDB" id="A0A6M1SMM1"/>
<dbReference type="Pfam" id="PF11141">
    <property type="entry name" value="DUF2914"/>
    <property type="match status" value="1"/>
</dbReference>
<gene>
    <name evidence="3" type="ORF">G3570_06520</name>
</gene>
<feature type="transmembrane region" description="Helical" evidence="1">
    <location>
        <begin position="38"/>
        <end position="59"/>
    </location>
</feature>
<dbReference type="EMBL" id="JAALLT010000002">
    <property type="protein sequence ID" value="NGP76279.1"/>
    <property type="molecule type" value="Genomic_DNA"/>
</dbReference>
<evidence type="ECO:0000313" key="3">
    <source>
        <dbReference type="EMBL" id="NGP76279.1"/>
    </source>
</evidence>
<comment type="caution">
    <text evidence="3">The sequence shown here is derived from an EMBL/GenBank/DDBJ whole genome shotgun (WGS) entry which is preliminary data.</text>
</comment>
<evidence type="ECO:0000313" key="4">
    <source>
        <dbReference type="Proteomes" id="UP000473278"/>
    </source>
</evidence>
<proteinExistence type="predicted"/>